<dbReference type="KEGG" id="maqu:Maq22A_c07180"/>
<evidence type="ECO:0000313" key="2">
    <source>
        <dbReference type="EMBL" id="BAQ44770.1"/>
    </source>
</evidence>
<feature type="compositionally biased region" description="Basic residues" evidence="1">
    <location>
        <begin position="212"/>
        <end position="243"/>
    </location>
</feature>
<gene>
    <name evidence="2" type="primary">dppF</name>
    <name evidence="2" type="ORF">Maq22A_c07180</name>
</gene>
<feature type="compositionally biased region" description="Basic residues" evidence="1">
    <location>
        <begin position="304"/>
        <end position="314"/>
    </location>
</feature>
<feature type="compositionally biased region" description="Gly residues" evidence="1">
    <location>
        <begin position="93"/>
        <end position="107"/>
    </location>
</feature>
<dbReference type="AlphaFoldDB" id="A0A0C6FQ89"/>
<evidence type="ECO:0000313" key="3">
    <source>
        <dbReference type="Proteomes" id="UP000061432"/>
    </source>
</evidence>
<accession>A0A0C6FQ89</accession>
<dbReference type="EMBL" id="AP014704">
    <property type="protein sequence ID" value="BAQ44770.1"/>
    <property type="molecule type" value="Genomic_DNA"/>
</dbReference>
<sequence length="325" mass="35414">MLDQLAVRIDDLDRPVGRVLAVGLLEVGVDGAAVAVLLLGGGDGVGQADLSKLDGLPLLHVLHVFRRDRGGGRAHRGGARRGRGGRRRRLGEGEAGGEGEGAGGGEEAGQHRGLRGRLSHPSGTPETPLPRLGCPLGNMLAREAGPDLERTYSPPVGWTSPDPTEPDLPKPPFARRKPIPMPGRRRDGSPSGLRRDALPRLGAARRSQGDRHRQRQRHRRGGRARRRARGRRRADRLSRRARGRPRDRQAGRIRRSAGGAGAGRHRGPGSLPRRRREGGGGVRAGRHAGHQRRPLEHFPTKCMPVRRRKCRKTKNRESFAIATRS</sequence>
<reference evidence="3" key="2">
    <citation type="submission" date="2015-01" db="EMBL/GenBank/DDBJ databases">
        <title>Complete genome sequence of Methylobacterium aquaticum strain 22A.</title>
        <authorList>
            <person name="Tani A."/>
            <person name="Ogura Y."/>
            <person name="Hayashi T."/>
        </authorList>
    </citation>
    <scope>NUCLEOTIDE SEQUENCE [LARGE SCALE GENOMIC DNA]</scope>
    <source>
        <strain evidence="3">MA-22A</strain>
    </source>
</reference>
<feature type="region of interest" description="Disordered" evidence="1">
    <location>
        <begin position="70"/>
        <end position="325"/>
    </location>
</feature>
<evidence type="ECO:0000256" key="1">
    <source>
        <dbReference type="SAM" id="MobiDB-lite"/>
    </source>
</evidence>
<reference evidence="2 3" key="1">
    <citation type="journal article" date="2015" name="Genome Announc.">
        <title>Complete Genome Sequence of Methylobacterium aquaticum Strain 22A, Isolated from Racomitrium japonicum Moss.</title>
        <authorList>
            <person name="Tani A."/>
            <person name="Ogura Y."/>
            <person name="Hayashi T."/>
            <person name="Kimbara K."/>
        </authorList>
    </citation>
    <scope>NUCLEOTIDE SEQUENCE [LARGE SCALE GENOMIC DNA]</scope>
    <source>
        <strain evidence="2 3">MA-22A</strain>
    </source>
</reference>
<proteinExistence type="predicted"/>
<feature type="compositionally biased region" description="Basic residues" evidence="1">
    <location>
        <begin position="263"/>
        <end position="276"/>
    </location>
</feature>
<organism evidence="2 3">
    <name type="scientific">Methylobacterium aquaticum</name>
    <dbReference type="NCBI Taxonomy" id="270351"/>
    <lineage>
        <taxon>Bacteria</taxon>
        <taxon>Pseudomonadati</taxon>
        <taxon>Pseudomonadota</taxon>
        <taxon>Alphaproteobacteria</taxon>
        <taxon>Hyphomicrobiales</taxon>
        <taxon>Methylobacteriaceae</taxon>
        <taxon>Methylobacterium</taxon>
    </lineage>
</organism>
<protein>
    <submittedName>
        <fullName evidence="2">ABC-type dipeptide/oligopeptide/nickel transport system, ATPase component</fullName>
    </submittedName>
</protein>
<name>A0A0C6FQ89_9HYPH</name>
<feature type="compositionally biased region" description="Basic residues" evidence="1">
    <location>
        <begin position="72"/>
        <end position="89"/>
    </location>
</feature>
<dbReference type="Proteomes" id="UP000061432">
    <property type="component" value="Chromosome"/>
</dbReference>
<feature type="compositionally biased region" description="Basic and acidic residues" evidence="1">
    <location>
        <begin position="184"/>
        <end position="198"/>
    </location>
</feature>